<organism evidence="1 2">
    <name type="scientific">Thelephora ganbajun</name>
    <name type="common">Ganba fungus</name>
    <dbReference type="NCBI Taxonomy" id="370292"/>
    <lineage>
        <taxon>Eukaryota</taxon>
        <taxon>Fungi</taxon>
        <taxon>Dikarya</taxon>
        <taxon>Basidiomycota</taxon>
        <taxon>Agaricomycotina</taxon>
        <taxon>Agaricomycetes</taxon>
        <taxon>Thelephorales</taxon>
        <taxon>Thelephoraceae</taxon>
        <taxon>Thelephora</taxon>
    </lineage>
</organism>
<keyword evidence="2" id="KW-1185">Reference proteome</keyword>
<evidence type="ECO:0000313" key="1">
    <source>
        <dbReference type="EMBL" id="KAF9651404.1"/>
    </source>
</evidence>
<name>A0ACB6ZPD9_THEGA</name>
<dbReference type="Proteomes" id="UP000886501">
    <property type="component" value="Unassembled WGS sequence"/>
</dbReference>
<protein>
    <submittedName>
        <fullName evidence="1">Uncharacterized protein</fullName>
    </submittedName>
</protein>
<accession>A0ACB6ZPD9</accession>
<sequence length="806" mass="87605">MIYDPKTDPQLKSWLVKNLEPICDAEPGALADYILALLKHNAAENELRVELGTQLEEFLEKETQHFINLLFNAIRSQSYLPYNTSPPPTPTQSYNNSNPSVATSNAGGIPIPLNALVPGPSNPSNPRKRGLDNPSNEYEYRKGPRLSNDPGHLRPGRGGRGQWDGRGGGRVRDSSFGEPSGEYGGNRSQQYRPPDQTRRGICRDYHNNGYCSRGAYCKYSHGDDAVVPSQLMGMGGIPQVMLPFMSMMNGAMFPGMNNVDGGSAYDPNERMDMQRAPMIRRQDVPVPTSGELPVIQDLTPWASPNEQVSQQNPDSQQPGQSNMVADPTTQQDHAPPGQFGRHPQNQGQGSRGRRGRGGSWNNGTFPSRAIPSDPFNILSSDSQSQQPPRPDRRQDKTLVVEKIPEDRLSLGAVNDWFKQFGTVTNVAVDPPTAKALVTFAEHDQAWKAWKSEEAVFGNRFVKVYWHRPLEGRGGRGMKALEVSATLVGKLQGSEEHAATQLAANGDAGPAASSSTVTAPPNKPTKSTSNALQELTEKQERLQQMIAEQKALMSQLGTATAEGKKEVMAKLRKLGEDMKAPVPTPSTEKQEDVEMEKGDQETNKKEGGEGDGQEESTEELQAKLAKLKEEAASLGIPEADQSYSLYGGYTRPWRGRGRGRGGHFRARGGPPRASMKLDNRPRKLLVKGVPEESVEVAENWYGTTNGVENVERLADGDLILSFKTRNSAEQGYAKGTNLPTVGQITVSWYSPGPGPSKPTPSLEQPVLEGMGGGTTGRGSALVDKSVPEEETVASGWGDDGEDGMGML</sequence>
<evidence type="ECO:0000313" key="2">
    <source>
        <dbReference type="Proteomes" id="UP000886501"/>
    </source>
</evidence>
<reference evidence="1" key="1">
    <citation type="submission" date="2019-10" db="EMBL/GenBank/DDBJ databases">
        <authorList>
            <consortium name="DOE Joint Genome Institute"/>
            <person name="Kuo A."/>
            <person name="Miyauchi S."/>
            <person name="Kiss E."/>
            <person name="Drula E."/>
            <person name="Kohler A."/>
            <person name="Sanchez-Garcia M."/>
            <person name="Andreopoulos B."/>
            <person name="Barry K.W."/>
            <person name="Bonito G."/>
            <person name="Buee M."/>
            <person name="Carver A."/>
            <person name="Chen C."/>
            <person name="Cichocki N."/>
            <person name="Clum A."/>
            <person name="Culley D."/>
            <person name="Crous P.W."/>
            <person name="Fauchery L."/>
            <person name="Girlanda M."/>
            <person name="Hayes R."/>
            <person name="Keri Z."/>
            <person name="Labutti K."/>
            <person name="Lipzen A."/>
            <person name="Lombard V."/>
            <person name="Magnuson J."/>
            <person name="Maillard F."/>
            <person name="Morin E."/>
            <person name="Murat C."/>
            <person name="Nolan M."/>
            <person name="Ohm R."/>
            <person name="Pangilinan J."/>
            <person name="Pereira M."/>
            <person name="Perotto S."/>
            <person name="Peter M."/>
            <person name="Riley R."/>
            <person name="Sitrit Y."/>
            <person name="Stielow B."/>
            <person name="Szollosi G."/>
            <person name="Zifcakova L."/>
            <person name="Stursova M."/>
            <person name="Spatafora J.W."/>
            <person name="Tedersoo L."/>
            <person name="Vaario L.-M."/>
            <person name="Yamada A."/>
            <person name="Yan M."/>
            <person name="Wang P."/>
            <person name="Xu J."/>
            <person name="Bruns T."/>
            <person name="Baldrian P."/>
            <person name="Vilgalys R."/>
            <person name="Henrissat B."/>
            <person name="Grigoriev I.V."/>
            <person name="Hibbett D."/>
            <person name="Nagy L.G."/>
            <person name="Martin F.M."/>
        </authorList>
    </citation>
    <scope>NUCLEOTIDE SEQUENCE</scope>
    <source>
        <strain evidence="1">P2</strain>
    </source>
</reference>
<gene>
    <name evidence="1" type="ORF">BDM02DRAFT_3091413</name>
</gene>
<reference evidence="1" key="2">
    <citation type="journal article" date="2020" name="Nat. Commun.">
        <title>Large-scale genome sequencing of mycorrhizal fungi provides insights into the early evolution of symbiotic traits.</title>
        <authorList>
            <person name="Miyauchi S."/>
            <person name="Kiss E."/>
            <person name="Kuo A."/>
            <person name="Drula E."/>
            <person name="Kohler A."/>
            <person name="Sanchez-Garcia M."/>
            <person name="Morin E."/>
            <person name="Andreopoulos B."/>
            <person name="Barry K.W."/>
            <person name="Bonito G."/>
            <person name="Buee M."/>
            <person name="Carver A."/>
            <person name="Chen C."/>
            <person name="Cichocki N."/>
            <person name="Clum A."/>
            <person name="Culley D."/>
            <person name="Crous P.W."/>
            <person name="Fauchery L."/>
            <person name="Girlanda M."/>
            <person name="Hayes R.D."/>
            <person name="Keri Z."/>
            <person name="LaButti K."/>
            <person name="Lipzen A."/>
            <person name="Lombard V."/>
            <person name="Magnuson J."/>
            <person name="Maillard F."/>
            <person name="Murat C."/>
            <person name="Nolan M."/>
            <person name="Ohm R.A."/>
            <person name="Pangilinan J."/>
            <person name="Pereira M.F."/>
            <person name="Perotto S."/>
            <person name="Peter M."/>
            <person name="Pfister S."/>
            <person name="Riley R."/>
            <person name="Sitrit Y."/>
            <person name="Stielow J.B."/>
            <person name="Szollosi G."/>
            <person name="Zifcakova L."/>
            <person name="Stursova M."/>
            <person name="Spatafora J.W."/>
            <person name="Tedersoo L."/>
            <person name="Vaario L.M."/>
            <person name="Yamada A."/>
            <person name="Yan M."/>
            <person name="Wang P."/>
            <person name="Xu J."/>
            <person name="Bruns T."/>
            <person name="Baldrian P."/>
            <person name="Vilgalys R."/>
            <person name="Dunand C."/>
            <person name="Henrissat B."/>
            <person name="Grigoriev I.V."/>
            <person name="Hibbett D."/>
            <person name="Nagy L.G."/>
            <person name="Martin F.M."/>
        </authorList>
    </citation>
    <scope>NUCLEOTIDE SEQUENCE</scope>
    <source>
        <strain evidence="1">P2</strain>
    </source>
</reference>
<dbReference type="EMBL" id="MU117976">
    <property type="protein sequence ID" value="KAF9651404.1"/>
    <property type="molecule type" value="Genomic_DNA"/>
</dbReference>
<proteinExistence type="predicted"/>
<comment type="caution">
    <text evidence="1">The sequence shown here is derived from an EMBL/GenBank/DDBJ whole genome shotgun (WGS) entry which is preliminary data.</text>
</comment>